<reference evidence="2" key="1">
    <citation type="journal article" date="2020" name="bioRxiv">
        <title>Chromosome-level reference genome of the European wasp spider Argiope bruennichi: a resource for studies on range expansion and evolutionary adaptation.</title>
        <authorList>
            <person name="Sheffer M.M."/>
            <person name="Hoppe A."/>
            <person name="Krehenwinkel H."/>
            <person name="Uhl G."/>
            <person name="Kuss A.W."/>
            <person name="Jensen L."/>
            <person name="Jensen C."/>
            <person name="Gillespie R.G."/>
            <person name="Hoff K.J."/>
            <person name="Prost S."/>
        </authorList>
    </citation>
    <scope>NUCLEOTIDE SEQUENCE</scope>
</reference>
<dbReference type="Proteomes" id="UP000807504">
    <property type="component" value="Unassembled WGS sequence"/>
</dbReference>
<proteinExistence type="predicted"/>
<dbReference type="AlphaFoldDB" id="A0A8T0E0J2"/>
<comment type="caution">
    <text evidence="2">The sequence shown here is derived from an EMBL/GenBank/DDBJ whole genome shotgun (WGS) entry which is preliminary data.</text>
</comment>
<gene>
    <name evidence="2" type="ORF">HNY73_022011</name>
</gene>
<dbReference type="EMBL" id="JABXBU010002231">
    <property type="protein sequence ID" value="KAF8763876.1"/>
    <property type="molecule type" value="Genomic_DNA"/>
</dbReference>
<accession>A0A8T0E0J2</accession>
<name>A0A8T0E0J2_ARGBR</name>
<organism evidence="2 3">
    <name type="scientific">Argiope bruennichi</name>
    <name type="common">Wasp spider</name>
    <name type="synonym">Aranea bruennichi</name>
    <dbReference type="NCBI Taxonomy" id="94029"/>
    <lineage>
        <taxon>Eukaryota</taxon>
        <taxon>Metazoa</taxon>
        <taxon>Ecdysozoa</taxon>
        <taxon>Arthropoda</taxon>
        <taxon>Chelicerata</taxon>
        <taxon>Arachnida</taxon>
        <taxon>Araneae</taxon>
        <taxon>Araneomorphae</taxon>
        <taxon>Entelegynae</taxon>
        <taxon>Araneoidea</taxon>
        <taxon>Araneidae</taxon>
        <taxon>Argiope</taxon>
    </lineage>
</organism>
<reference evidence="2" key="2">
    <citation type="submission" date="2020-06" db="EMBL/GenBank/DDBJ databases">
        <authorList>
            <person name="Sheffer M."/>
        </authorList>
    </citation>
    <scope>NUCLEOTIDE SEQUENCE</scope>
</reference>
<evidence type="ECO:0000256" key="1">
    <source>
        <dbReference type="SAM" id="MobiDB-lite"/>
    </source>
</evidence>
<feature type="compositionally biased region" description="Basic and acidic residues" evidence="1">
    <location>
        <begin position="1"/>
        <end position="23"/>
    </location>
</feature>
<evidence type="ECO:0000313" key="3">
    <source>
        <dbReference type="Proteomes" id="UP000807504"/>
    </source>
</evidence>
<sequence>MSQIKENIEKSQDCRKAHADKSRKPNLNYKPDDLVWVKLRPLSKANQSKSANSMPRKYGPDIILSQKSSSSFVIANCDKPDEPLGVYYASAVTPFQNARQNQFPVMPFRKRGRPPKEPPNANKNSMKTPKISKIPSLCRDGQAV</sequence>
<evidence type="ECO:0000313" key="2">
    <source>
        <dbReference type="EMBL" id="KAF8763876.1"/>
    </source>
</evidence>
<feature type="region of interest" description="Disordered" evidence="1">
    <location>
        <begin position="1"/>
        <end position="30"/>
    </location>
</feature>
<protein>
    <submittedName>
        <fullName evidence="2">Uncharacterized protein</fullName>
    </submittedName>
</protein>
<feature type="region of interest" description="Disordered" evidence="1">
    <location>
        <begin position="100"/>
        <end position="144"/>
    </location>
</feature>
<keyword evidence="3" id="KW-1185">Reference proteome</keyword>